<keyword evidence="6 7" id="KW-0472">Membrane</keyword>
<evidence type="ECO:0000313" key="9">
    <source>
        <dbReference type="EMBL" id="MBB6494898.1"/>
    </source>
</evidence>
<comment type="subcellular location">
    <subcellularLocation>
        <location evidence="1">Cell membrane</location>
        <topology evidence="1">Multi-pass membrane protein</topology>
    </subcellularLocation>
</comment>
<reference evidence="9 12" key="2">
    <citation type="submission" date="2020-08" db="EMBL/GenBank/DDBJ databases">
        <title>Genomic Encyclopedia of Type Strains, Phase IV (KMG-V): Genome sequencing to study the core and pangenomes of soil and plant-associated prokaryotes.</title>
        <authorList>
            <person name="Whitman W."/>
        </authorList>
    </citation>
    <scope>NUCLEOTIDE SEQUENCE [LARGE SCALE GENOMIC DNA]</scope>
    <source>
        <strain evidence="9 12">SEMIA 4059</strain>
    </source>
</reference>
<evidence type="ECO:0000313" key="12">
    <source>
        <dbReference type="Proteomes" id="UP000526625"/>
    </source>
</evidence>
<evidence type="ECO:0000313" key="11">
    <source>
        <dbReference type="Proteomes" id="UP000471190"/>
    </source>
</evidence>
<feature type="transmembrane region" description="Helical" evidence="7">
    <location>
        <begin position="194"/>
        <end position="216"/>
    </location>
</feature>
<evidence type="ECO:0000256" key="5">
    <source>
        <dbReference type="ARBA" id="ARBA00022989"/>
    </source>
</evidence>
<dbReference type="GO" id="GO:0005886">
    <property type="term" value="C:plasma membrane"/>
    <property type="evidence" value="ECO:0007669"/>
    <property type="project" value="UniProtKB-SubCell"/>
</dbReference>
<dbReference type="InterPro" id="IPR011701">
    <property type="entry name" value="MFS"/>
</dbReference>
<feature type="transmembrane region" description="Helical" evidence="7">
    <location>
        <begin position="365"/>
        <end position="387"/>
    </location>
</feature>
<sequence>MPQQEVRFTVLNSGNKLGNASSYLNGSTPYWRTNLIVCAAGSFTTTVAMTMLLPFLPLYIRELGVSDQASIAQFSGVAYGVTFLAAALVAPLWGRLADRYGRKAMMVRASLGVVAAMALMGVAQDVWQLLAMRFLAGLLGGYSSGSYALVATQVPKDRIGWALGFLATGIMGGNLVGPLIGGFLPTLIGIRETFFLTAALVFLTFVASAFLIRENFNARTTEREHSNSWSTIPSRRPVLAMLATGLLLMIANLSIEPITAIYISQLVEPNRHVTLWAGLVISGTAFGSVLSASHLGRLADRVGHWKVIVVAMCIAAALLLSQAFVTNVLELVGLRILMGLVLGGLLPCIGSVIRHSVPEQAVGAILGWSTSAQHAGQVLGPAIGGVLAAHAGIHSVFFFTSFLMLVGGFIAWSNRP</sequence>
<comment type="caution">
    <text evidence="10">The sequence shown here is derived from an EMBL/GenBank/DDBJ whole genome shotgun (WGS) entry which is preliminary data.</text>
</comment>
<dbReference type="GO" id="GO:0022857">
    <property type="term" value="F:transmembrane transporter activity"/>
    <property type="evidence" value="ECO:0007669"/>
    <property type="project" value="InterPro"/>
</dbReference>
<gene>
    <name evidence="9" type="ORF">GGD45_005349</name>
    <name evidence="10" type="ORF">GXW80_25825</name>
</gene>
<dbReference type="PANTHER" id="PTHR43414">
    <property type="entry name" value="MULTIDRUG RESISTANCE PROTEIN MDTG"/>
    <property type="match status" value="1"/>
</dbReference>
<dbReference type="PANTHER" id="PTHR43414:SF6">
    <property type="entry name" value="MULTIDRUG RESISTANCE PROTEIN MDTG"/>
    <property type="match status" value="1"/>
</dbReference>
<accession>A0A6P1CDI7</accession>
<evidence type="ECO:0000256" key="1">
    <source>
        <dbReference type="ARBA" id="ARBA00004651"/>
    </source>
</evidence>
<dbReference type="RefSeq" id="WP_004119727.1">
    <property type="nucleotide sequence ID" value="NZ_JAADZA010000042.1"/>
</dbReference>
<feature type="transmembrane region" description="Helical" evidence="7">
    <location>
        <begin position="35"/>
        <end position="59"/>
    </location>
</feature>
<evidence type="ECO:0000256" key="6">
    <source>
        <dbReference type="ARBA" id="ARBA00023136"/>
    </source>
</evidence>
<feature type="transmembrane region" description="Helical" evidence="7">
    <location>
        <begin position="331"/>
        <end position="353"/>
    </location>
</feature>
<keyword evidence="5 7" id="KW-1133">Transmembrane helix</keyword>
<dbReference type="PROSITE" id="PS50850">
    <property type="entry name" value="MFS"/>
    <property type="match status" value="1"/>
</dbReference>
<dbReference type="Proteomes" id="UP000526625">
    <property type="component" value="Unassembled WGS sequence"/>
</dbReference>
<keyword evidence="4 7" id="KW-0812">Transmembrane</keyword>
<feature type="transmembrane region" description="Helical" evidence="7">
    <location>
        <begin position="162"/>
        <end position="188"/>
    </location>
</feature>
<dbReference type="Gene3D" id="1.20.1720.10">
    <property type="entry name" value="Multidrug resistance protein D"/>
    <property type="match status" value="1"/>
</dbReference>
<proteinExistence type="predicted"/>
<geneLocation type="plasmid" evidence="10">
    <name>pA12b</name>
</geneLocation>
<feature type="transmembrane region" description="Helical" evidence="7">
    <location>
        <begin position="237"/>
        <end position="255"/>
    </location>
</feature>
<evidence type="ECO:0000259" key="8">
    <source>
        <dbReference type="PROSITE" id="PS50850"/>
    </source>
</evidence>
<dbReference type="EMBL" id="JACHBF010000022">
    <property type="protein sequence ID" value="MBB6494898.1"/>
    <property type="molecule type" value="Genomic_DNA"/>
</dbReference>
<organism evidence="10 11">
    <name type="scientific">Rhizobium tropici</name>
    <dbReference type="NCBI Taxonomy" id="398"/>
    <lineage>
        <taxon>Bacteria</taxon>
        <taxon>Pseudomonadati</taxon>
        <taxon>Pseudomonadota</taxon>
        <taxon>Alphaproteobacteria</taxon>
        <taxon>Hyphomicrobiales</taxon>
        <taxon>Rhizobiaceae</taxon>
        <taxon>Rhizobium/Agrobacterium group</taxon>
        <taxon>Rhizobium</taxon>
    </lineage>
</organism>
<dbReference type="Proteomes" id="UP000471190">
    <property type="component" value="Unassembled WGS sequence"/>
</dbReference>
<feature type="transmembrane region" description="Helical" evidence="7">
    <location>
        <begin position="275"/>
        <end position="295"/>
    </location>
</feature>
<feature type="transmembrane region" description="Helical" evidence="7">
    <location>
        <begin position="105"/>
        <end position="124"/>
    </location>
</feature>
<feature type="domain" description="Major facilitator superfamily (MFS) profile" evidence="8">
    <location>
        <begin position="34"/>
        <end position="416"/>
    </location>
</feature>
<name>A0A6P1CDI7_RHITR</name>
<evidence type="ECO:0000256" key="2">
    <source>
        <dbReference type="ARBA" id="ARBA00022448"/>
    </source>
</evidence>
<dbReference type="InterPro" id="IPR020846">
    <property type="entry name" value="MFS_dom"/>
</dbReference>
<dbReference type="Pfam" id="PF07690">
    <property type="entry name" value="MFS_1"/>
    <property type="match status" value="2"/>
</dbReference>
<protein>
    <submittedName>
        <fullName evidence="9">MFS family permease</fullName>
    </submittedName>
    <submittedName>
        <fullName evidence="10">Multidrug efflux MFS transporter</fullName>
    </submittedName>
</protein>
<dbReference type="EMBL" id="JAADZA010000042">
    <property type="protein sequence ID" value="NEV14406.1"/>
    <property type="molecule type" value="Genomic_DNA"/>
</dbReference>
<dbReference type="SUPFAM" id="SSF103473">
    <property type="entry name" value="MFS general substrate transporter"/>
    <property type="match status" value="1"/>
</dbReference>
<evidence type="ECO:0000313" key="10">
    <source>
        <dbReference type="EMBL" id="NEV14406.1"/>
    </source>
</evidence>
<feature type="transmembrane region" description="Helical" evidence="7">
    <location>
        <begin position="130"/>
        <end position="150"/>
    </location>
</feature>
<dbReference type="Gene3D" id="1.20.1250.20">
    <property type="entry name" value="MFS general substrate transporter like domains"/>
    <property type="match status" value="1"/>
</dbReference>
<feature type="transmembrane region" description="Helical" evidence="7">
    <location>
        <begin position="307"/>
        <end position="325"/>
    </location>
</feature>
<keyword evidence="12" id="KW-1185">Reference proteome</keyword>
<dbReference type="AlphaFoldDB" id="A0A6P1CDI7"/>
<evidence type="ECO:0000256" key="4">
    <source>
        <dbReference type="ARBA" id="ARBA00022692"/>
    </source>
</evidence>
<feature type="transmembrane region" description="Helical" evidence="7">
    <location>
        <begin position="71"/>
        <end position="93"/>
    </location>
</feature>
<keyword evidence="10" id="KW-0614">Plasmid</keyword>
<evidence type="ECO:0000256" key="3">
    <source>
        <dbReference type="ARBA" id="ARBA00022475"/>
    </source>
</evidence>
<dbReference type="InterPro" id="IPR036259">
    <property type="entry name" value="MFS_trans_sf"/>
</dbReference>
<keyword evidence="3" id="KW-1003">Cell membrane</keyword>
<evidence type="ECO:0000256" key="7">
    <source>
        <dbReference type="SAM" id="Phobius"/>
    </source>
</evidence>
<reference evidence="10 11" key="1">
    <citation type="submission" date="2020-02" db="EMBL/GenBank/DDBJ databases">
        <title>Draft genome sequence of Rhizobium tropici.</title>
        <authorList>
            <person name="Khayi S."/>
            <person name="Jemo M."/>
        </authorList>
    </citation>
    <scope>NUCLEOTIDE SEQUENCE [LARGE SCALE GENOMIC DNA]</scope>
    <source>
        <strain evidence="10 11">A12</strain>
        <plasmid evidence="10">pA12b</plasmid>
    </source>
</reference>
<feature type="transmembrane region" description="Helical" evidence="7">
    <location>
        <begin position="393"/>
        <end position="412"/>
    </location>
</feature>
<dbReference type="PRINTS" id="PR01035">
    <property type="entry name" value="TCRTETA"/>
</dbReference>
<dbReference type="InterPro" id="IPR001958">
    <property type="entry name" value="Tet-R_TetA/multi-R_MdtG-like"/>
</dbReference>
<keyword evidence="2" id="KW-0813">Transport</keyword>